<accession>A0ABW6HQW3</accession>
<dbReference type="EMBL" id="JBHZQA010000020">
    <property type="protein sequence ID" value="MFE3849452.1"/>
    <property type="molecule type" value="Genomic_DNA"/>
</dbReference>
<organism evidence="1 2">
    <name type="scientific">Flavobacterium fructosi</name>
    <dbReference type="NCBI Taxonomy" id="3230416"/>
    <lineage>
        <taxon>Bacteria</taxon>
        <taxon>Pseudomonadati</taxon>
        <taxon>Bacteroidota</taxon>
        <taxon>Flavobacteriia</taxon>
        <taxon>Flavobacteriales</taxon>
        <taxon>Flavobacteriaceae</taxon>
        <taxon>Flavobacterium</taxon>
    </lineage>
</organism>
<protein>
    <submittedName>
        <fullName evidence="1">Uncharacterized protein</fullName>
    </submittedName>
</protein>
<reference evidence="1 2" key="1">
    <citation type="submission" date="2024-06" db="EMBL/GenBank/DDBJ databases">
        <title>Flavobacterium spp. isolated from glacier.</title>
        <authorList>
            <person name="Han D."/>
        </authorList>
    </citation>
    <scope>NUCLEOTIDE SEQUENCE [LARGE SCALE GENOMIC DNA]</scope>
    <source>
        <strain evidence="1 2">LB3P45</strain>
    </source>
</reference>
<gene>
    <name evidence="1" type="ORF">ACFX5D_15950</name>
</gene>
<dbReference type="RefSeq" id="WP_379859193.1">
    <property type="nucleotide sequence ID" value="NZ_JBHZQA010000020.1"/>
</dbReference>
<proteinExistence type="predicted"/>
<evidence type="ECO:0000313" key="2">
    <source>
        <dbReference type="Proteomes" id="UP001600039"/>
    </source>
</evidence>
<sequence>MKTFLLDIFPKIERFSEKLDNLTLLTNQHWVSIDEILSNKTVYIFRSTNELLVSTNGKVEKAKWEYLGNKSLLIDKRSDSYLFKHGFFDENVLALKVDSSEEYAIFVNENKYEGELNSISKVHDFLSEKYLNPDFKTISRPTTALTNLVTVSRVTNEDKILKIISEGEKTIGAKVYIDDSAAPDGTYIYKNYRFKIVVKNGEIILLYFLEEVKTYIFEKRNPGEPSVGDKIFKQSGEAIQNGVYKYSFFKSFTVENGVIVK</sequence>
<dbReference type="Proteomes" id="UP001600039">
    <property type="component" value="Unassembled WGS sequence"/>
</dbReference>
<name>A0ABW6HQW3_9FLAO</name>
<evidence type="ECO:0000313" key="1">
    <source>
        <dbReference type="EMBL" id="MFE3849452.1"/>
    </source>
</evidence>
<keyword evidence="2" id="KW-1185">Reference proteome</keyword>
<comment type="caution">
    <text evidence="1">The sequence shown here is derived from an EMBL/GenBank/DDBJ whole genome shotgun (WGS) entry which is preliminary data.</text>
</comment>